<dbReference type="AlphaFoldDB" id="A0A1G2UZ08"/>
<dbReference type="Pfam" id="PF17676">
    <property type="entry name" value="Peptidase_S66C"/>
    <property type="match status" value="1"/>
</dbReference>
<comment type="similarity">
    <text evidence="1">Belongs to the peptidase S66 family.</text>
</comment>
<accession>A0A1G2UZ08</accession>
<dbReference type="SUPFAM" id="SSF141986">
    <property type="entry name" value="LD-carboxypeptidase A C-terminal domain-like"/>
    <property type="match status" value="1"/>
</dbReference>
<dbReference type="PIRSF" id="PIRSF028757">
    <property type="entry name" value="LD-carboxypeptidase"/>
    <property type="match status" value="1"/>
</dbReference>
<dbReference type="PANTHER" id="PTHR30237">
    <property type="entry name" value="MURAMOYLTETRAPEPTIDE CARBOXYPEPTIDASE"/>
    <property type="match status" value="1"/>
</dbReference>
<feature type="active site" description="Charge relay system" evidence="3">
    <location>
        <position position="296"/>
    </location>
</feature>
<sequence>MFPKKLKKGDKVMVIAPSDSLKLISKEIRSIANKRFTEMGLRLSFAKHVNELNEFDSSSIKSRVSDLHNAFSDKSVKAVFAVIGGLNCNQLLRYLNWNLIKKNPKILVGYSDTTALQNAIYAKTGLVTYSGPAYSSFGQKLYFDYTLEYFKKCIFDNKGFDILPSKTWSDDRWYSNQKNRKLIKNKGWLNINTGKAEGRILGANICTFNLLQGTEYFPDISNSILFLEDDAESMLGNFDRDMQSLIHLPNFNTVKGLVIGRFQNASKVKTKHLIRAIKSKTELNRIPVLANVDFGHTNPMITFPIGGKAQLVISNKKSTLKITKH</sequence>
<feature type="active site" description="Nucleophile" evidence="3">
    <location>
        <position position="111"/>
    </location>
</feature>
<dbReference type="InterPro" id="IPR040921">
    <property type="entry name" value="Peptidase_S66C"/>
</dbReference>
<proteinExistence type="inferred from homology"/>
<feature type="domain" description="LD-carboxypeptidase N-terminal" evidence="4">
    <location>
        <begin position="12"/>
        <end position="131"/>
    </location>
</feature>
<dbReference type="InterPro" id="IPR040449">
    <property type="entry name" value="Peptidase_S66_N"/>
</dbReference>
<feature type="domain" description="LD-carboxypeptidase C-terminal" evidence="5">
    <location>
        <begin position="197"/>
        <end position="311"/>
    </location>
</feature>
<evidence type="ECO:0000256" key="1">
    <source>
        <dbReference type="ARBA" id="ARBA00010233"/>
    </source>
</evidence>
<keyword evidence="2" id="KW-0378">Hydrolase</keyword>
<dbReference type="InterPro" id="IPR027461">
    <property type="entry name" value="Carboxypeptidase_A_C_sf"/>
</dbReference>
<dbReference type="InterPro" id="IPR029062">
    <property type="entry name" value="Class_I_gatase-like"/>
</dbReference>
<dbReference type="EMBL" id="MHWW01000018">
    <property type="protein sequence ID" value="OHB14624.1"/>
    <property type="molecule type" value="Genomic_DNA"/>
</dbReference>
<evidence type="ECO:0000259" key="5">
    <source>
        <dbReference type="Pfam" id="PF17676"/>
    </source>
</evidence>
<dbReference type="SUPFAM" id="SSF52317">
    <property type="entry name" value="Class I glutamine amidotransferase-like"/>
    <property type="match status" value="1"/>
</dbReference>
<protein>
    <submittedName>
        <fullName evidence="6">Peptidase S66</fullName>
    </submittedName>
</protein>
<dbReference type="InterPro" id="IPR027478">
    <property type="entry name" value="LdcA_N"/>
</dbReference>
<evidence type="ECO:0000256" key="2">
    <source>
        <dbReference type="ARBA" id="ARBA00022801"/>
    </source>
</evidence>
<dbReference type="CDD" id="cd07062">
    <property type="entry name" value="Peptidase_S66_mccF_like"/>
    <property type="match status" value="1"/>
</dbReference>
<dbReference type="InterPro" id="IPR003507">
    <property type="entry name" value="S66_fam"/>
</dbReference>
<evidence type="ECO:0000256" key="3">
    <source>
        <dbReference type="PIRSR" id="PIRSR028757-1"/>
    </source>
</evidence>
<gene>
    <name evidence="6" type="ORF">A2431_04185</name>
</gene>
<dbReference type="Gene3D" id="3.50.30.60">
    <property type="entry name" value="LD-carboxypeptidase A C-terminal domain-like"/>
    <property type="match status" value="1"/>
</dbReference>
<dbReference type="GO" id="GO:0016787">
    <property type="term" value="F:hydrolase activity"/>
    <property type="evidence" value="ECO:0007669"/>
    <property type="project" value="UniProtKB-KW"/>
</dbReference>
<organism evidence="6 7">
    <name type="scientific">Candidatus Zambryskibacteria bacterium RIFOXYC1_FULL_39_10</name>
    <dbReference type="NCBI Taxonomy" id="1802779"/>
    <lineage>
        <taxon>Bacteria</taxon>
        <taxon>Candidatus Zambryskiibacteriota</taxon>
    </lineage>
</organism>
<dbReference type="Gene3D" id="3.40.50.10740">
    <property type="entry name" value="Class I glutamine amidotransferase-like"/>
    <property type="match status" value="1"/>
</dbReference>
<dbReference type="PANTHER" id="PTHR30237:SF6">
    <property type="entry name" value="CARBOXYPEPTIDASE YOCD-RELATED"/>
    <property type="match status" value="1"/>
</dbReference>
<dbReference type="Proteomes" id="UP000177697">
    <property type="component" value="Unassembled WGS sequence"/>
</dbReference>
<comment type="caution">
    <text evidence="6">The sequence shown here is derived from an EMBL/GenBank/DDBJ whole genome shotgun (WGS) entry which is preliminary data.</text>
</comment>
<evidence type="ECO:0000259" key="4">
    <source>
        <dbReference type="Pfam" id="PF02016"/>
    </source>
</evidence>
<evidence type="ECO:0000313" key="6">
    <source>
        <dbReference type="EMBL" id="OHB14624.1"/>
    </source>
</evidence>
<reference evidence="6 7" key="1">
    <citation type="journal article" date="2016" name="Nat. Commun.">
        <title>Thousands of microbial genomes shed light on interconnected biogeochemical processes in an aquifer system.</title>
        <authorList>
            <person name="Anantharaman K."/>
            <person name="Brown C.T."/>
            <person name="Hug L.A."/>
            <person name="Sharon I."/>
            <person name="Castelle C.J."/>
            <person name="Probst A.J."/>
            <person name="Thomas B.C."/>
            <person name="Singh A."/>
            <person name="Wilkins M.J."/>
            <person name="Karaoz U."/>
            <person name="Brodie E.L."/>
            <person name="Williams K.H."/>
            <person name="Hubbard S.S."/>
            <person name="Banfield J.F."/>
        </authorList>
    </citation>
    <scope>NUCLEOTIDE SEQUENCE [LARGE SCALE GENOMIC DNA]</scope>
</reference>
<evidence type="ECO:0000313" key="7">
    <source>
        <dbReference type="Proteomes" id="UP000177697"/>
    </source>
</evidence>
<feature type="active site" description="Charge relay system" evidence="3">
    <location>
        <position position="228"/>
    </location>
</feature>
<dbReference type="Pfam" id="PF02016">
    <property type="entry name" value="Peptidase_S66"/>
    <property type="match status" value="1"/>
</dbReference>
<name>A0A1G2UZ08_9BACT</name>